<dbReference type="PANTHER" id="PTHR43433">
    <property type="entry name" value="HYDROLASE, ALPHA/BETA FOLD FAMILY PROTEIN"/>
    <property type="match status" value="1"/>
</dbReference>
<dbReference type="RefSeq" id="WP_188387338.1">
    <property type="nucleotide sequence ID" value="NZ_BMFK01000001.1"/>
</dbReference>
<reference evidence="2" key="2">
    <citation type="submission" date="2020-09" db="EMBL/GenBank/DDBJ databases">
        <authorList>
            <person name="Sun Q."/>
            <person name="Zhou Y."/>
        </authorList>
    </citation>
    <scope>NUCLEOTIDE SEQUENCE</scope>
    <source>
        <strain evidence="2">CGMCC 1.12698</strain>
    </source>
</reference>
<dbReference type="AlphaFoldDB" id="A0A917APT8"/>
<dbReference type="SUPFAM" id="SSF53474">
    <property type="entry name" value="alpha/beta-Hydrolases"/>
    <property type="match status" value="1"/>
</dbReference>
<protein>
    <submittedName>
        <fullName evidence="2">Carboxylesterase</fullName>
    </submittedName>
</protein>
<comment type="caution">
    <text evidence="2">The sequence shown here is derived from an EMBL/GenBank/DDBJ whole genome shotgun (WGS) entry which is preliminary data.</text>
</comment>
<dbReference type="EMBL" id="BMFK01000001">
    <property type="protein sequence ID" value="GGE62006.1"/>
    <property type="molecule type" value="Genomic_DNA"/>
</dbReference>
<name>A0A917APT8_9BACI</name>
<evidence type="ECO:0000259" key="1">
    <source>
        <dbReference type="Pfam" id="PF00561"/>
    </source>
</evidence>
<dbReference type="InterPro" id="IPR000073">
    <property type="entry name" value="AB_hydrolase_1"/>
</dbReference>
<accession>A0A917APT8</accession>
<gene>
    <name evidence="2" type="ORF">GCM10007140_10310</name>
</gene>
<evidence type="ECO:0000313" key="3">
    <source>
        <dbReference type="Proteomes" id="UP000605259"/>
    </source>
</evidence>
<reference evidence="2" key="1">
    <citation type="journal article" date="2014" name="Int. J. Syst. Evol. Microbiol.">
        <title>Complete genome sequence of Corynebacterium casei LMG S-19264T (=DSM 44701T), isolated from a smear-ripened cheese.</title>
        <authorList>
            <consortium name="US DOE Joint Genome Institute (JGI-PGF)"/>
            <person name="Walter F."/>
            <person name="Albersmeier A."/>
            <person name="Kalinowski J."/>
            <person name="Ruckert C."/>
        </authorList>
    </citation>
    <scope>NUCLEOTIDE SEQUENCE</scope>
    <source>
        <strain evidence="2">CGMCC 1.12698</strain>
    </source>
</reference>
<dbReference type="Pfam" id="PF00561">
    <property type="entry name" value="Abhydrolase_1"/>
    <property type="match status" value="1"/>
</dbReference>
<dbReference type="GO" id="GO:0046503">
    <property type="term" value="P:glycerolipid catabolic process"/>
    <property type="evidence" value="ECO:0007669"/>
    <property type="project" value="TreeGrafter"/>
</dbReference>
<sequence length="285" mass="31622">MGEQINDINGITICTESFGNKANPAILLIMGATCSMVYWDDEFCKRLANTGYFVIRYDHRDVGRSITYTPGSSNYTVIDLANDALGVLDIYNIEQAHIIGMSLGGMIAQIMAVNKPERIQTLTLIASCLYGAEENDRDLPPMDERIFIFHKKGATLDWSDKEAVIDYLVEGSSLMCGPKHPFDKERVEKQVRTEVQRANNILSIFNHTSLTGDDYYEGKIKEISAPTLIIHGTGDTMLPYAHGIALAEEIPHASLLPLEGTGHEIHFNDWDTIIEAIVNHTSTAS</sequence>
<dbReference type="Proteomes" id="UP000605259">
    <property type="component" value="Unassembled WGS sequence"/>
</dbReference>
<evidence type="ECO:0000313" key="2">
    <source>
        <dbReference type="EMBL" id="GGE62006.1"/>
    </source>
</evidence>
<dbReference type="InterPro" id="IPR050471">
    <property type="entry name" value="AB_hydrolase"/>
</dbReference>
<dbReference type="PANTHER" id="PTHR43433:SF5">
    <property type="entry name" value="AB HYDROLASE-1 DOMAIN-CONTAINING PROTEIN"/>
    <property type="match status" value="1"/>
</dbReference>
<dbReference type="InterPro" id="IPR029058">
    <property type="entry name" value="AB_hydrolase_fold"/>
</dbReference>
<keyword evidence="3" id="KW-1185">Reference proteome</keyword>
<dbReference type="GO" id="GO:0004806">
    <property type="term" value="F:triacylglycerol lipase activity"/>
    <property type="evidence" value="ECO:0007669"/>
    <property type="project" value="TreeGrafter"/>
</dbReference>
<dbReference type="PRINTS" id="PR00111">
    <property type="entry name" value="ABHYDROLASE"/>
</dbReference>
<proteinExistence type="predicted"/>
<dbReference type="Gene3D" id="3.40.50.1820">
    <property type="entry name" value="alpha/beta hydrolase"/>
    <property type="match status" value="1"/>
</dbReference>
<organism evidence="2 3">
    <name type="scientific">Priestia taiwanensis</name>
    <dbReference type="NCBI Taxonomy" id="1347902"/>
    <lineage>
        <taxon>Bacteria</taxon>
        <taxon>Bacillati</taxon>
        <taxon>Bacillota</taxon>
        <taxon>Bacilli</taxon>
        <taxon>Bacillales</taxon>
        <taxon>Bacillaceae</taxon>
        <taxon>Priestia</taxon>
    </lineage>
</organism>
<feature type="domain" description="AB hydrolase-1" evidence="1">
    <location>
        <begin position="24"/>
        <end position="136"/>
    </location>
</feature>